<organism evidence="4 6">
    <name type="scientific">Intestinimonas butyriciproducens</name>
    <dbReference type="NCBI Taxonomy" id="1297617"/>
    <lineage>
        <taxon>Bacteria</taxon>
        <taxon>Bacillati</taxon>
        <taxon>Bacillota</taxon>
        <taxon>Clostridia</taxon>
        <taxon>Eubacteriales</taxon>
        <taxon>Intestinimonas</taxon>
    </lineage>
</organism>
<dbReference type="Pfam" id="PF08239">
    <property type="entry name" value="SH3_3"/>
    <property type="match status" value="1"/>
</dbReference>
<dbReference type="SMART" id="SM00646">
    <property type="entry name" value="Ami_3"/>
    <property type="match status" value="1"/>
</dbReference>
<dbReference type="GO" id="GO:0009253">
    <property type="term" value="P:peptidoglycan catabolic process"/>
    <property type="evidence" value="ECO:0007669"/>
    <property type="project" value="InterPro"/>
</dbReference>
<dbReference type="PROSITE" id="PS51781">
    <property type="entry name" value="SH3B"/>
    <property type="match status" value="1"/>
</dbReference>
<keyword evidence="1" id="KW-0378">Hydrolase</keyword>
<dbReference type="PATRIC" id="fig|1297617.4.peg.1511"/>
<evidence type="ECO:0000313" key="5">
    <source>
        <dbReference type="EMBL" id="PVY59321.1"/>
    </source>
</evidence>
<evidence type="ECO:0000256" key="2">
    <source>
        <dbReference type="ARBA" id="ARBA00023316"/>
    </source>
</evidence>
<evidence type="ECO:0000259" key="3">
    <source>
        <dbReference type="PROSITE" id="PS51781"/>
    </source>
</evidence>
<dbReference type="SMART" id="SM00287">
    <property type="entry name" value="SH3b"/>
    <property type="match status" value="1"/>
</dbReference>
<protein>
    <submittedName>
        <fullName evidence="5">N-acetylmuramoyl-L-alanine amidase</fullName>
    </submittedName>
</protein>
<dbReference type="GO" id="GO:0071555">
    <property type="term" value="P:cell wall organization"/>
    <property type="evidence" value="ECO:0007669"/>
    <property type="project" value="UniProtKB-KW"/>
</dbReference>
<sequence>MPIIYLSPSTQENNFYVSGGSEEYWMNRLADAMVPYLNASGIQYVRNTPEMTAASSILASNSGNFDLHLALHSNGAPEGQYGQIRGVLVFYYPGSAEGRRAAEIVAENLKKIYPLPSKVRTEPTTTIGEVRKVRAPSVFLELGYHDNPDDAAWVQNNLDAIARNLVESLCQYFGIPFLEPRPARQAVVDVEWGALNIRSRPDRSAPIVARAYDGARLTVLNQWQGWYLVRFDGVVGYASSEYITLV</sequence>
<dbReference type="Proteomes" id="UP000245778">
    <property type="component" value="Unassembled WGS sequence"/>
</dbReference>
<dbReference type="InterPro" id="IPR003646">
    <property type="entry name" value="SH3-like_bac-type"/>
</dbReference>
<reference evidence="4 6" key="1">
    <citation type="journal article" date="2015" name="Nat. Commun.">
        <title>Production of butyrate from lysine and the Amadori product fructoselysine by a human gut commensal.</title>
        <authorList>
            <person name="Bui T.P."/>
            <person name="Ritari J."/>
            <person name="Boeren S."/>
            <person name="de Waard P."/>
            <person name="Plugge C.M."/>
            <person name="de Vos W.M."/>
        </authorList>
    </citation>
    <scope>NUCLEOTIDE SEQUENCE [LARGE SCALE GENOMIC DNA]</scope>
    <source>
        <strain evidence="4 6">AF211</strain>
    </source>
</reference>
<proteinExistence type="predicted"/>
<dbReference type="AlphaFoldDB" id="A0A0S2W3F6"/>
<accession>A0A0S2W3F6</accession>
<reference evidence="5 7" key="3">
    <citation type="submission" date="2018-04" db="EMBL/GenBank/DDBJ databases">
        <title>Genomic Encyclopedia of Type Strains, Phase IV (KMG-IV): sequencing the most valuable type-strain genomes for metagenomic binning, comparative biology and taxonomic classification.</title>
        <authorList>
            <person name="Goeker M."/>
        </authorList>
    </citation>
    <scope>NUCLEOTIDE SEQUENCE [LARGE SCALE GENOMIC DNA]</scope>
    <source>
        <strain evidence="5 7">DSM 26588</strain>
    </source>
</reference>
<dbReference type="EMBL" id="QEKK01000002">
    <property type="protein sequence ID" value="PVY59321.1"/>
    <property type="molecule type" value="Genomic_DNA"/>
</dbReference>
<dbReference type="Pfam" id="PF01520">
    <property type="entry name" value="Amidase_3"/>
    <property type="match status" value="1"/>
</dbReference>
<dbReference type="CDD" id="cd02696">
    <property type="entry name" value="MurNAc-LAA"/>
    <property type="match status" value="1"/>
</dbReference>
<dbReference type="InterPro" id="IPR002508">
    <property type="entry name" value="MurNAc-LAA_cat"/>
</dbReference>
<dbReference type="eggNOG" id="COG0860">
    <property type="taxonomic scope" value="Bacteria"/>
</dbReference>
<dbReference type="KEGG" id="ibu:IB211_01472c"/>
<dbReference type="STRING" id="1297617.IB211_01472c"/>
<dbReference type="GO" id="GO:0008745">
    <property type="term" value="F:N-acetylmuramoyl-L-alanine amidase activity"/>
    <property type="evidence" value="ECO:0007669"/>
    <property type="project" value="InterPro"/>
</dbReference>
<dbReference type="OrthoDB" id="9772024at2"/>
<dbReference type="Gene3D" id="2.30.30.40">
    <property type="entry name" value="SH3 Domains"/>
    <property type="match status" value="1"/>
</dbReference>
<feature type="domain" description="SH3b" evidence="3">
    <location>
        <begin position="183"/>
        <end position="246"/>
    </location>
</feature>
<evidence type="ECO:0000313" key="6">
    <source>
        <dbReference type="Proteomes" id="UP000064844"/>
    </source>
</evidence>
<evidence type="ECO:0000313" key="7">
    <source>
        <dbReference type="Proteomes" id="UP000245778"/>
    </source>
</evidence>
<name>A0A0S2W3F6_9FIRM</name>
<dbReference type="SUPFAM" id="SSF53187">
    <property type="entry name" value="Zn-dependent exopeptidases"/>
    <property type="match status" value="1"/>
</dbReference>
<dbReference type="eggNOG" id="COG3103">
    <property type="taxonomic scope" value="Bacteria"/>
</dbReference>
<dbReference type="Gene3D" id="3.40.630.40">
    <property type="entry name" value="Zn-dependent exopeptidases"/>
    <property type="match status" value="1"/>
</dbReference>
<keyword evidence="2" id="KW-0961">Cell wall biogenesis/degradation</keyword>
<evidence type="ECO:0000256" key="1">
    <source>
        <dbReference type="ARBA" id="ARBA00022801"/>
    </source>
</evidence>
<dbReference type="GeneID" id="93229434"/>
<reference evidence="6" key="2">
    <citation type="submission" date="2015-04" db="EMBL/GenBank/DDBJ databases">
        <title>A butyrogenic pathway from the amino acid lysine in a human gut commensal.</title>
        <authorList>
            <person name="de Vos W.M."/>
            <person name="Bui N.T.P."/>
            <person name="Plugge C.M."/>
            <person name="Ritari J."/>
        </authorList>
    </citation>
    <scope>NUCLEOTIDE SEQUENCE [LARGE SCALE GENOMIC DNA]</scope>
    <source>
        <strain evidence="6">AF211</strain>
    </source>
</reference>
<keyword evidence="6" id="KW-1185">Reference proteome</keyword>
<dbReference type="EMBL" id="CP011307">
    <property type="protein sequence ID" value="ALP93865.1"/>
    <property type="molecule type" value="Genomic_DNA"/>
</dbReference>
<dbReference type="RefSeq" id="WP_058117608.1">
    <property type="nucleotide sequence ID" value="NZ_CALICV010000058.1"/>
</dbReference>
<gene>
    <name evidence="5" type="ORF">C7373_102305</name>
    <name evidence="4" type="ORF">IB211_01472c</name>
</gene>
<dbReference type="Proteomes" id="UP000064844">
    <property type="component" value="Chromosome"/>
</dbReference>
<evidence type="ECO:0000313" key="4">
    <source>
        <dbReference type="EMBL" id="ALP93865.1"/>
    </source>
</evidence>